<dbReference type="PANTHER" id="PTHR37426">
    <property type="entry name" value="RIBOSOMAL RNA LARGE SUBUNIT METHYLTRANSFERASE J"/>
    <property type="match status" value="1"/>
</dbReference>
<comment type="subunit">
    <text evidence="1">Monomer.</text>
</comment>
<keyword evidence="1" id="KW-0698">rRNA processing</keyword>
<dbReference type="GO" id="GO:0005829">
    <property type="term" value="C:cytosol"/>
    <property type="evidence" value="ECO:0007669"/>
    <property type="project" value="TreeGrafter"/>
</dbReference>
<sequence length="274" mass="30189">MNYRHAYHAGNHTEVFKHPVLVMLLEHLRRKPKPFTVIDTHAGIGLYDLASIEAGKTGEAADGIARIIDADMSAASGYLDIVRGLNPDGLKVYPGSPALVRALLRDDDRLIACELHPDDVKLLRRTFRGDPRVAVHARDGYEAIGAFVPPPTRRGLVFIDPPYEARDEFERLADALNAGIAKWPTGIFAAWYPVKDRAGIDTLRRCYAPDNPPTLTCEFLRTPVDGETLAGGGLLICNPPYGLGAKLDALCQSLRKTLAPKTGAFALDWWIRER</sequence>
<keyword evidence="1 2" id="KW-0808">Transferase</keyword>
<proteinExistence type="inferred from homology"/>
<keyword evidence="1" id="KW-0694">RNA-binding</keyword>
<keyword evidence="3" id="KW-1185">Reference proteome</keyword>
<comment type="similarity">
    <text evidence="1">Belongs to the RlmJ family.</text>
</comment>
<evidence type="ECO:0000256" key="1">
    <source>
        <dbReference type="HAMAP-Rule" id="MF_00934"/>
    </source>
</evidence>
<dbReference type="AlphaFoldDB" id="A0A1G6BQZ7"/>
<dbReference type="Proteomes" id="UP000199071">
    <property type="component" value="Unassembled WGS sequence"/>
</dbReference>
<feature type="binding site" evidence="1">
    <location>
        <position position="18"/>
    </location>
    <ligand>
        <name>S-adenosyl-L-methionine</name>
        <dbReference type="ChEBI" id="CHEBI:59789"/>
    </ligand>
</feature>
<evidence type="ECO:0000313" key="3">
    <source>
        <dbReference type="Proteomes" id="UP000199071"/>
    </source>
</evidence>
<comment type="function">
    <text evidence="1">Specifically methylates the adenine in position 2030 of 23S rRNA.</text>
</comment>
<organism evidence="2 3">
    <name type="scientific">Bauldia litoralis</name>
    <dbReference type="NCBI Taxonomy" id="665467"/>
    <lineage>
        <taxon>Bacteria</taxon>
        <taxon>Pseudomonadati</taxon>
        <taxon>Pseudomonadota</taxon>
        <taxon>Alphaproteobacteria</taxon>
        <taxon>Hyphomicrobiales</taxon>
        <taxon>Kaistiaceae</taxon>
        <taxon>Bauldia</taxon>
    </lineage>
</organism>
<protein>
    <recommendedName>
        <fullName evidence="1">Ribosomal RNA large subunit methyltransferase J</fullName>
        <ecNumber evidence="1">2.1.1.266</ecNumber>
    </recommendedName>
    <alternativeName>
        <fullName evidence="1">23S rRNA (adenine(2030)-N6)-methyltransferase</fullName>
    </alternativeName>
    <alternativeName>
        <fullName evidence="1">23S rRNA m6A2030 methyltransferase</fullName>
    </alternativeName>
</protein>
<dbReference type="RefSeq" id="WP_090876021.1">
    <property type="nucleotide sequence ID" value="NZ_FMXQ01000003.1"/>
</dbReference>
<gene>
    <name evidence="1" type="primary">rlmJ</name>
    <name evidence="2" type="ORF">SAMN02982931_01745</name>
</gene>
<feature type="binding site" evidence="1">
    <location>
        <begin position="139"/>
        <end position="140"/>
    </location>
    <ligand>
        <name>S-adenosyl-L-methionine</name>
        <dbReference type="ChEBI" id="CHEBI:59789"/>
    </ligand>
</feature>
<reference evidence="2 3" key="1">
    <citation type="submission" date="2016-10" db="EMBL/GenBank/DDBJ databases">
        <authorList>
            <person name="de Groot N.N."/>
        </authorList>
    </citation>
    <scope>NUCLEOTIDE SEQUENCE [LARGE SCALE GENOMIC DNA]</scope>
    <source>
        <strain evidence="2 3">ATCC 35022</strain>
    </source>
</reference>
<name>A0A1G6BQZ7_9HYPH</name>
<accession>A0A1G6BQZ7</accession>
<dbReference type="GO" id="GO:0036307">
    <property type="term" value="F:23S rRNA (adenine(2030)-N(6))-methyltransferase activity"/>
    <property type="evidence" value="ECO:0007669"/>
    <property type="project" value="UniProtKB-UniRule"/>
</dbReference>
<dbReference type="Pfam" id="PF04378">
    <property type="entry name" value="RsmJ"/>
    <property type="match status" value="1"/>
</dbReference>
<feature type="active site" description="Proton acceptor" evidence="1">
    <location>
        <position position="160"/>
    </location>
</feature>
<dbReference type="Gene3D" id="3.40.50.150">
    <property type="entry name" value="Vaccinia Virus protein VP39"/>
    <property type="match status" value="1"/>
</dbReference>
<dbReference type="EMBL" id="FMXQ01000003">
    <property type="protein sequence ID" value="SDB23048.1"/>
    <property type="molecule type" value="Genomic_DNA"/>
</dbReference>
<feature type="site" description="Interaction with substrate rRNA" evidence="1">
    <location>
        <position position="3"/>
    </location>
</feature>
<dbReference type="InterPro" id="IPR007473">
    <property type="entry name" value="RlmJ"/>
</dbReference>
<feature type="binding site" evidence="1">
    <location>
        <position position="160"/>
    </location>
    <ligand>
        <name>S-adenosyl-L-methionine</name>
        <dbReference type="ChEBI" id="CHEBI:59789"/>
    </ligand>
</feature>
<dbReference type="PANTHER" id="PTHR37426:SF1">
    <property type="entry name" value="RIBOSOMAL RNA LARGE SUBUNIT METHYLTRANSFERASE J"/>
    <property type="match status" value="1"/>
</dbReference>
<feature type="binding site" evidence="1">
    <location>
        <position position="114"/>
    </location>
    <ligand>
        <name>S-adenosyl-L-methionine</name>
        <dbReference type="ChEBI" id="CHEBI:59789"/>
    </ligand>
</feature>
<dbReference type="HAMAP" id="MF_00934">
    <property type="entry name" value="23SrRNA_methyltr_J"/>
    <property type="match status" value="1"/>
</dbReference>
<dbReference type="OrthoDB" id="9791274at2"/>
<dbReference type="SUPFAM" id="SSF53335">
    <property type="entry name" value="S-adenosyl-L-methionine-dependent methyltransferases"/>
    <property type="match status" value="1"/>
</dbReference>
<keyword evidence="1" id="KW-0949">S-adenosyl-L-methionine</keyword>
<dbReference type="InterPro" id="IPR029063">
    <property type="entry name" value="SAM-dependent_MTases_sf"/>
</dbReference>
<feature type="binding site" evidence="1">
    <location>
        <position position="41"/>
    </location>
    <ligand>
        <name>S-adenosyl-L-methionine</name>
        <dbReference type="ChEBI" id="CHEBI:59789"/>
    </ligand>
</feature>
<feature type="binding site" evidence="1">
    <location>
        <position position="96"/>
    </location>
    <ligand>
        <name>S-adenosyl-L-methionine</name>
        <dbReference type="ChEBI" id="CHEBI:59789"/>
    </ligand>
</feature>
<keyword evidence="1 2" id="KW-0489">Methyltransferase</keyword>
<dbReference type="EC" id="2.1.1.266" evidence="1"/>
<evidence type="ECO:0000313" key="2">
    <source>
        <dbReference type="EMBL" id="SDB23048.1"/>
    </source>
</evidence>
<comment type="catalytic activity">
    <reaction evidence="1">
        <text>adenosine(2030) in 23S rRNA + S-adenosyl-L-methionine = N(6)-methyladenosine(2030) in 23S rRNA + S-adenosyl-L-homocysteine + H(+)</text>
        <dbReference type="Rhea" id="RHEA:43736"/>
        <dbReference type="Rhea" id="RHEA-COMP:10668"/>
        <dbReference type="Rhea" id="RHEA-COMP:10669"/>
        <dbReference type="ChEBI" id="CHEBI:15378"/>
        <dbReference type="ChEBI" id="CHEBI:57856"/>
        <dbReference type="ChEBI" id="CHEBI:59789"/>
        <dbReference type="ChEBI" id="CHEBI:74411"/>
        <dbReference type="ChEBI" id="CHEBI:74449"/>
        <dbReference type="EC" id="2.1.1.266"/>
    </reaction>
</comment>
<dbReference type="GO" id="GO:0003723">
    <property type="term" value="F:RNA binding"/>
    <property type="evidence" value="ECO:0007669"/>
    <property type="project" value="UniProtKB-UniRule"/>
</dbReference>
<dbReference type="GO" id="GO:0070475">
    <property type="term" value="P:rRNA base methylation"/>
    <property type="evidence" value="ECO:0007669"/>
    <property type="project" value="UniProtKB-UniRule"/>
</dbReference>